<accession>A0A8J4FST7</accession>
<dbReference type="Pfam" id="PF06839">
    <property type="entry name" value="Zn_ribbon_GRF"/>
    <property type="match status" value="1"/>
</dbReference>
<feature type="domain" description="GRF-type" evidence="6">
    <location>
        <begin position="319"/>
        <end position="366"/>
    </location>
</feature>
<dbReference type="PROSITE" id="PS51999">
    <property type="entry name" value="ZF_GRF"/>
    <property type="match status" value="1"/>
</dbReference>
<feature type="compositionally biased region" description="Polar residues" evidence="5">
    <location>
        <begin position="131"/>
        <end position="142"/>
    </location>
</feature>
<dbReference type="OrthoDB" id="391817at2759"/>
<comment type="caution">
    <text evidence="7">The sequence shown here is derived from an EMBL/GenBank/DDBJ whole genome shotgun (WGS) entry which is preliminary data.</text>
</comment>
<evidence type="ECO:0000256" key="5">
    <source>
        <dbReference type="SAM" id="MobiDB-lite"/>
    </source>
</evidence>
<dbReference type="Proteomes" id="UP000747110">
    <property type="component" value="Unassembled WGS sequence"/>
</dbReference>
<dbReference type="InterPro" id="IPR010666">
    <property type="entry name" value="Znf_GRF"/>
</dbReference>
<evidence type="ECO:0000256" key="2">
    <source>
        <dbReference type="ARBA" id="ARBA00022771"/>
    </source>
</evidence>
<organism evidence="7 8">
    <name type="scientific">Volvox reticuliferus</name>
    <dbReference type="NCBI Taxonomy" id="1737510"/>
    <lineage>
        <taxon>Eukaryota</taxon>
        <taxon>Viridiplantae</taxon>
        <taxon>Chlorophyta</taxon>
        <taxon>core chlorophytes</taxon>
        <taxon>Chlorophyceae</taxon>
        <taxon>CS clade</taxon>
        <taxon>Chlamydomonadales</taxon>
        <taxon>Volvocaceae</taxon>
        <taxon>Volvox</taxon>
    </lineage>
</organism>
<evidence type="ECO:0000256" key="4">
    <source>
        <dbReference type="PROSITE-ProRule" id="PRU01343"/>
    </source>
</evidence>
<feature type="compositionally biased region" description="Basic residues" evidence="5">
    <location>
        <begin position="401"/>
        <end position="412"/>
    </location>
</feature>
<evidence type="ECO:0000256" key="3">
    <source>
        <dbReference type="ARBA" id="ARBA00022833"/>
    </source>
</evidence>
<name>A0A8J4FST7_9CHLO</name>
<keyword evidence="1" id="KW-0479">Metal-binding</keyword>
<dbReference type="AlphaFoldDB" id="A0A8J4FST7"/>
<dbReference type="EMBL" id="BNCP01000029">
    <property type="protein sequence ID" value="GIL84505.1"/>
    <property type="molecule type" value="Genomic_DNA"/>
</dbReference>
<feature type="region of interest" description="Disordered" evidence="5">
    <location>
        <begin position="97"/>
        <end position="144"/>
    </location>
</feature>
<gene>
    <name evidence="7" type="ORF">Vretifemale_13169</name>
</gene>
<evidence type="ECO:0000256" key="1">
    <source>
        <dbReference type="ARBA" id="ARBA00022723"/>
    </source>
</evidence>
<evidence type="ECO:0000313" key="8">
    <source>
        <dbReference type="Proteomes" id="UP000747110"/>
    </source>
</evidence>
<proteinExistence type="predicted"/>
<keyword evidence="2 4" id="KW-0863">Zinc-finger</keyword>
<feature type="region of interest" description="Disordered" evidence="5">
    <location>
        <begin position="378"/>
        <end position="447"/>
    </location>
</feature>
<protein>
    <recommendedName>
        <fullName evidence="6">GRF-type domain-containing protein</fullName>
    </recommendedName>
</protein>
<evidence type="ECO:0000259" key="6">
    <source>
        <dbReference type="PROSITE" id="PS51999"/>
    </source>
</evidence>
<sequence>MPDMEGSDHAPAWVDMELPDSELTHGSQLGSATPSLSSRTFFDTSRQVTLHAVLLRRPVSSGTVPTLAGRDTTATAAAASGRGDCTSTDKMPQAAAATAGVRRPVSCSETQVLKPDGRGGGGGGSRRRGSTAVSANGASQKKLTAFMRPRSAGECGPSRPVHFASGSVADDGDVGRVGGGGGDLVIARDVDLAAVEPGGGASGSSYYAETEGEWQLSSGMASSEAGGDMEDMEDILPYRRCHVRALELGSSQSEAAAEEVRPVRAELRGAAASAATGDGVAMETANMGAAAKVAEAAGGRSRALLAWRQIQSQMKPPRCSGHGEPCVIRTVRKKGDNNGRQFWCCARSDGLPPHGRCDFFQWARGRNQIAMAALQDAGPGPLVLTAGSSQGGRQQQQQQHCYHHHHHHHHHQAGGSEGVQGRQNGALTGDSGRRMMSTTLPSKRPRP</sequence>
<keyword evidence="8" id="KW-1185">Reference proteome</keyword>
<keyword evidence="3" id="KW-0862">Zinc</keyword>
<reference evidence="7" key="1">
    <citation type="journal article" date="2021" name="Proc. Natl. Acad. Sci. U.S.A.">
        <title>Three genomes in the algal genus Volvox reveal the fate of a haploid sex-determining region after a transition to homothallism.</title>
        <authorList>
            <person name="Yamamoto K."/>
            <person name="Hamaji T."/>
            <person name="Kawai-Toyooka H."/>
            <person name="Matsuzaki R."/>
            <person name="Takahashi F."/>
            <person name="Nishimura Y."/>
            <person name="Kawachi M."/>
            <person name="Noguchi H."/>
            <person name="Minakuchi Y."/>
            <person name="Umen J.G."/>
            <person name="Toyoda A."/>
            <person name="Nozaki H."/>
        </authorList>
    </citation>
    <scope>NUCLEOTIDE SEQUENCE</scope>
    <source>
        <strain evidence="7">NIES-3786</strain>
    </source>
</reference>
<evidence type="ECO:0000313" key="7">
    <source>
        <dbReference type="EMBL" id="GIL84505.1"/>
    </source>
</evidence>
<dbReference type="GO" id="GO:0008270">
    <property type="term" value="F:zinc ion binding"/>
    <property type="evidence" value="ECO:0007669"/>
    <property type="project" value="UniProtKB-KW"/>
</dbReference>